<dbReference type="AlphaFoldDB" id="A0A9Q9HK48"/>
<protein>
    <submittedName>
        <fullName evidence="2">Uncharacterized protein</fullName>
    </submittedName>
</protein>
<keyword evidence="1" id="KW-0472">Membrane</keyword>
<feature type="transmembrane region" description="Helical" evidence="1">
    <location>
        <begin position="93"/>
        <end position="112"/>
    </location>
</feature>
<dbReference type="KEGG" id="lcae:K3721_19035"/>
<organism evidence="2 3">
    <name type="scientific">Leisingera caerulea</name>
    <name type="common">Phaeobacter caeruleus</name>
    <dbReference type="NCBI Taxonomy" id="506591"/>
    <lineage>
        <taxon>Bacteria</taxon>
        <taxon>Pseudomonadati</taxon>
        <taxon>Pseudomonadota</taxon>
        <taxon>Alphaproteobacteria</taxon>
        <taxon>Rhodobacterales</taxon>
        <taxon>Roseobacteraceae</taxon>
        <taxon>Leisingera</taxon>
    </lineage>
</organism>
<evidence type="ECO:0000313" key="2">
    <source>
        <dbReference type="EMBL" id="UWQ55931.1"/>
    </source>
</evidence>
<feature type="transmembrane region" description="Helical" evidence="1">
    <location>
        <begin position="53"/>
        <end position="73"/>
    </location>
</feature>
<accession>A0A9Q9HK48</accession>
<name>A0A9Q9HK48_LEICA</name>
<keyword evidence="1" id="KW-0812">Transmembrane</keyword>
<reference evidence="2" key="1">
    <citation type="submission" date="2021-08" db="EMBL/GenBank/DDBJ databases">
        <authorList>
            <person name="Nwanade C."/>
            <person name="Wang M."/>
            <person name="Masoudi A."/>
            <person name="Yu Z."/>
            <person name="Liu J."/>
        </authorList>
    </citation>
    <scope>NUCLEOTIDE SEQUENCE</scope>
    <source>
        <strain evidence="2">S122</strain>
        <plasmid evidence="2">unnamed1</plasmid>
    </source>
</reference>
<feature type="transmembrane region" description="Helical" evidence="1">
    <location>
        <begin position="12"/>
        <end position="33"/>
    </location>
</feature>
<gene>
    <name evidence="2" type="ORF">K3721_19035</name>
</gene>
<keyword evidence="1" id="KW-1133">Transmembrane helix</keyword>
<keyword evidence="2" id="KW-0614">Plasmid</keyword>
<proteinExistence type="predicted"/>
<geneLocation type="plasmid" evidence="2 3">
    <name>unnamed1</name>
</geneLocation>
<dbReference type="Proteomes" id="UP001058713">
    <property type="component" value="Plasmid unnamed1"/>
</dbReference>
<dbReference type="RefSeq" id="WP_259972715.1">
    <property type="nucleotide sequence ID" value="NZ_CP081071.1"/>
</dbReference>
<sequence>MTKTPPPLPLNYKAILGCIFASIRMVEWARSFLGRAKLNYASASTWMECLPTLYFLFVMGSFVALAAMMLKWAAVNIDPGSSISNPQHRHYTAAHSALNVFLALLVLCPLVYPIDL</sequence>
<evidence type="ECO:0000313" key="3">
    <source>
        <dbReference type="Proteomes" id="UP001058713"/>
    </source>
</evidence>
<evidence type="ECO:0000256" key="1">
    <source>
        <dbReference type="SAM" id="Phobius"/>
    </source>
</evidence>
<dbReference type="EMBL" id="CP081071">
    <property type="protein sequence ID" value="UWQ55931.1"/>
    <property type="molecule type" value="Genomic_DNA"/>
</dbReference>